<keyword evidence="2" id="KW-1185">Reference proteome</keyword>
<dbReference type="InterPro" id="IPR027417">
    <property type="entry name" value="P-loop_NTPase"/>
</dbReference>
<dbReference type="Gene3D" id="2.40.320.10">
    <property type="entry name" value="Hypothetical Protein Pfu-838710-001"/>
    <property type="match status" value="1"/>
</dbReference>
<dbReference type="AlphaFoldDB" id="A0A914WJY3"/>
<dbReference type="SUPFAM" id="SSF55154">
    <property type="entry name" value="CYTH-like phosphatases"/>
    <property type="match status" value="1"/>
</dbReference>
<name>A0A914WJY3_9BILA</name>
<sequence>MSINGQSKTVYKVVLTGGPCGGKTTGQDRLATFFENLGWKVFRVPETATVLINGGVKFNELSEEQAFQFQEDLLLTLLRIEQVFFNQAEMIAHQNVLVICDRGAMDPSAYIDHASWQRLLAKNKLNTVDMRDNRYNQIVHMVTAADGADNFYTCGNNAARSEGIAQAIEVDKITRQAWVGHPYVDMVDNKDCDSFDDKILKVLQVVCDRAGVEYHDRLAKNSRKRKWLVLAYDHQTFPSYEEFDVIHDYLRSVGGDDVQIRIRKRGQGGRWAYTMTTRRDVRGERVETRMQITKREYENYSAMKDKAHATLYKRRRCFNFGQQYFHLDIYVPPLPPQSPNPRQLMILETYTTALCGDDEPALPDFVTIGGEITLNPQYSMFNLSRNDKQLPMANGTTAKHA</sequence>
<dbReference type="Pfam" id="PF13521">
    <property type="entry name" value="AAA_28"/>
    <property type="match status" value="1"/>
</dbReference>
<dbReference type="GO" id="GO:0070300">
    <property type="term" value="F:phosphatidic acid binding"/>
    <property type="evidence" value="ECO:0007669"/>
    <property type="project" value="TreeGrafter"/>
</dbReference>
<accession>A0A914WJY3</accession>
<reference evidence="3" key="1">
    <citation type="submission" date="2022-11" db="UniProtKB">
        <authorList>
            <consortium name="WormBaseParasite"/>
        </authorList>
    </citation>
    <scope>IDENTIFICATION</scope>
</reference>
<dbReference type="InterPro" id="IPR033469">
    <property type="entry name" value="CYTH-like_dom_sf"/>
</dbReference>
<dbReference type="Proteomes" id="UP000887566">
    <property type="component" value="Unplaced"/>
</dbReference>
<evidence type="ECO:0000313" key="2">
    <source>
        <dbReference type="Proteomes" id="UP000887566"/>
    </source>
</evidence>
<dbReference type="WBParaSite" id="PSAMB.scaffold434size51422.g5922.t1">
    <property type="protein sequence ID" value="PSAMB.scaffold434size51422.g5922.t1"/>
    <property type="gene ID" value="PSAMB.scaffold434size51422.g5922"/>
</dbReference>
<dbReference type="GO" id="GO:0035091">
    <property type="term" value="F:phosphatidylinositol binding"/>
    <property type="evidence" value="ECO:0007669"/>
    <property type="project" value="TreeGrafter"/>
</dbReference>
<dbReference type="InterPro" id="IPR053227">
    <property type="entry name" value="TRPL-trafficking_regulator"/>
</dbReference>
<dbReference type="InterPro" id="IPR038727">
    <property type="entry name" value="NadR/Ttd14_AAA_dom"/>
</dbReference>
<feature type="domain" description="NadR/Ttd14 AAA" evidence="1">
    <location>
        <begin position="12"/>
        <end position="184"/>
    </location>
</feature>
<dbReference type="PANTHER" id="PTHR34932:SF1">
    <property type="entry name" value="TRPL TRANSLOCATION DEFECT PROTEIN 14"/>
    <property type="match status" value="1"/>
</dbReference>
<dbReference type="GO" id="GO:0045494">
    <property type="term" value="P:photoreceptor cell maintenance"/>
    <property type="evidence" value="ECO:0007669"/>
    <property type="project" value="TreeGrafter"/>
</dbReference>
<dbReference type="Gene3D" id="3.40.50.300">
    <property type="entry name" value="P-loop containing nucleotide triphosphate hydrolases"/>
    <property type="match status" value="1"/>
</dbReference>
<evidence type="ECO:0000259" key="1">
    <source>
        <dbReference type="Pfam" id="PF13521"/>
    </source>
</evidence>
<dbReference type="SUPFAM" id="SSF52540">
    <property type="entry name" value="P-loop containing nucleoside triphosphate hydrolases"/>
    <property type="match status" value="1"/>
</dbReference>
<organism evidence="2 3">
    <name type="scientific">Plectus sambesii</name>
    <dbReference type="NCBI Taxonomy" id="2011161"/>
    <lineage>
        <taxon>Eukaryota</taxon>
        <taxon>Metazoa</taxon>
        <taxon>Ecdysozoa</taxon>
        <taxon>Nematoda</taxon>
        <taxon>Chromadorea</taxon>
        <taxon>Plectida</taxon>
        <taxon>Plectina</taxon>
        <taxon>Plectoidea</taxon>
        <taxon>Plectidae</taxon>
        <taxon>Plectus</taxon>
    </lineage>
</organism>
<protein>
    <submittedName>
        <fullName evidence="3">NadR/Ttd14 AAA domain-containing protein</fullName>
    </submittedName>
</protein>
<dbReference type="PANTHER" id="PTHR34932">
    <property type="entry name" value="TRPL TRANSLOCATION DEFECT PROTEIN 14"/>
    <property type="match status" value="1"/>
</dbReference>
<dbReference type="FunFam" id="3.40.50.300:FF:001321">
    <property type="entry name" value="Uncharacterized protein, isoform B"/>
    <property type="match status" value="1"/>
</dbReference>
<dbReference type="GO" id="GO:0005525">
    <property type="term" value="F:GTP binding"/>
    <property type="evidence" value="ECO:0007669"/>
    <property type="project" value="TreeGrafter"/>
</dbReference>
<evidence type="ECO:0000313" key="3">
    <source>
        <dbReference type="WBParaSite" id="PSAMB.scaffold434size51422.g5922.t1"/>
    </source>
</evidence>
<proteinExistence type="predicted"/>